<evidence type="ECO:0000313" key="4">
    <source>
        <dbReference type="Proteomes" id="UP000217790"/>
    </source>
</evidence>
<name>A0A2H3D5W4_ARMGA</name>
<dbReference type="AlphaFoldDB" id="A0A2H3D5W4"/>
<reference evidence="4" key="1">
    <citation type="journal article" date="2017" name="Nat. Ecol. Evol.">
        <title>Genome expansion and lineage-specific genetic innovations in the forest pathogenic fungi Armillaria.</title>
        <authorList>
            <person name="Sipos G."/>
            <person name="Prasanna A.N."/>
            <person name="Walter M.C."/>
            <person name="O'Connor E."/>
            <person name="Balint B."/>
            <person name="Krizsan K."/>
            <person name="Kiss B."/>
            <person name="Hess J."/>
            <person name="Varga T."/>
            <person name="Slot J."/>
            <person name="Riley R."/>
            <person name="Boka B."/>
            <person name="Rigling D."/>
            <person name="Barry K."/>
            <person name="Lee J."/>
            <person name="Mihaltcheva S."/>
            <person name="LaButti K."/>
            <person name="Lipzen A."/>
            <person name="Waldron R."/>
            <person name="Moloney N.M."/>
            <person name="Sperisen C."/>
            <person name="Kredics L."/>
            <person name="Vagvoelgyi C."/>
            <person name="Patrignani A."/>
            <person name="Fitzpatrick D."/>
            <person name="Nagy I."/>
            <person name="Doyle S."/>
            <person name="Anderson J.B."/>
            <person name="Grigoriev I.V."/>
            <person name="Gueldener U."/>
            <person name="Muensterkoetter M."/>
            <person name="Nagy L.G."/>
        </authorList>
    </citation>
    <scope>NUCLEOTIDE SEQUENCE [LARGE SCALE GENOMIC DNA]</scope>
    <source>
        <strain evidence="4">Ar21-2</strain>
    </source>
</reference>
<proteinExistence type="predicted"/>
<feature type="chain" id="PRO_5013884128" evidence="2">
    <location>
        <begin position="23"/>
        <end position="320"/>
    </location>
</feature>
<feature type="region of interest" description="Disordered" evidence="1">
    <location>
        <begin position="157"/>
        <end position="203"/>
    </location>
</feature>
<gene>
    <name evidence="3" type="ORF">ARMGADRAFT_1111103</name>
</gene>
<keyword evidence="4" id="KW-1185">Reference proteome</keyword>
<dbReference type="EMBL" id="KZ293664">
    <property type="protein sequence ID" value="PBK90625.1"/>
    <property type="molecule type" value="Genomic_DNA"/>
</dbReference>
<evidence type="ECO:0000256" key="2">
    <source>
        <dbReference type="SAM" id="SignalP"/>
    </source>
</evidence>
<protein>
    <submittedName>
        <fullName evidence="3">Uncharacterized protein</fullName>
    </submittedName>
</protein>
<accession>A0A2H3D5W4</accession>
<organism evidence="3 4">
    <name type="scientific">Armillaria gallica</name>
    <name type="common">Bulbous honey fungus</name>
    <name type="synonym">Armillaria bulbosa</name>
    <dbReference type="NCBI Taxonomy" id="47427"/>
    <lineage>
        <taxon>Eukaryota</taxon>
        <taxon>Fungi</taxon>
        <taxon>Dikarya</taxon>
        <taxon>Basidiomycota</taxon>
        <taxon>Agaricomycotina</taxon>
        <taxon>Agaricomycetes</taxon>
        <taxon>Agaricomycetidae</taxon>
        <taxon>Agaricales</taxon>
        <taxon>Marasmiineae</taxon>
        <taxon>Physalacriaceae</taxon>
        <taxon>Armillaria</taxon>
    </lineage>
</organism>
<feature type="signal peptide" evidence="2">
    <location>
        <begin position="1"/>
        <end position="22"/>
    </location>
</feature>
<keyword evidence="2" id="KW-0732">Signal</keyword>
<evidence type="ECO:0000256" key="1">
    <source>
        <dbReference type="SAM" id="MobiDB-lite"/>
    </source>
</evidence>
<sequence length="320" mass="36909">MARRLKIFLSLSAAFLGNFVLSDNLNAGGNWPRQPYWFPNTPGGTPAPQTQNSHTNWPQPYAYQPFSQPPPFGFAQVPQPMYYSSFPPQSGPELVQVDAPDTDSEMLLTRSMHQPSSAIAGSLRDHDAHNKLVSQCSRWHSPSPRRDVQQHMMEDIDEEPVSSHHDRKGKGKASRQQLDRDREVDDYHHQRDEYRENEREVERARRRAEQAPILQHILDMQARDFADAGDMCNDHTANMLRSQLSMNADLMRHCTELEKMLMKRQLSPGGYLGHHMQHRIDAELDEFLEMDDDYPLPCRQWNREHGRGIHGQSWQGVQPA</sequence>
<dbReference type="Proteomes" id="UP000217790">
    <property type="component" value="Unassembled WGS sequence"/>
</dbReference>
<dbReference type="InParanoid" id="A0A2H3D5W4"/>
<evidence type="ECO:0000313" key="3">
    <source>
        <dbReference type="EMBL" id="PBK90625.1"/>
    </source>
</evidence>
<feature type="compositionally biased region" description="Basic and acidic residues" evidence="1">
    <location>
        <begin position="177"/>
        <end position="203"/>
    </location>
</feature>